<dbReference type="Pfam" id="PF00027">
    <property type="entry name" value="cNMP_binding"/>
    <property type="match status" value="1"/>
</dbReference>
<evidence type="ECO:0000259" key="19">
    <source>
        <dbReference type="PROSITE" id="PS51635"/>
    </source>
</evidence>
<evidence type="ECO:0000256" key="4">
    <source>
        <dbReference type="ARBA" id="ARBA00018317"/>
    </source>
</evidence>
<dbReference type="InterPro" id="IPR014710">
    <property type="entry name" value="RmlC-like_jellyroll"/>
</dbReference>
<accession>A0A9W7DDN2</accession>
<evidence type="ECO:0000256" key="9">
    <source>
        <dbReference type="ARBA" id="ARBA00022963"/>
    </source>
</evidence>
<dbReference type="Pfam" id="PF01734">
    <property type="entry name" value="Patatin"/>
    <property type="match status" value="1"/>
</dbReference>
<feature type="region of interest" description="Disordered" evidence="17">
    <location>
        <begin position="474"/>
        <end position="542"/>
    </location>
</feature>
<evidence type="ECO:0000259" key="18">
    <source>
        <dbReference type="PROSITE" id="PS50042"/>
    </source>
</evidence>
<dbReference type="InterPro" id="IPR050301">
    <property type="entry name" value="NTE"/>
</dbReference>
<evidence type="ECO:0000256" key="16">
    <source>
        <dbReference type="RuleBase" id="RU362043"/>
    </source>
</evidence>
<dbReference type="SUPFAM" id="SSF52151">
    <property type="entry name" value="FabD/lysophospholipase-like"/>
    <property type="match status" value="1"/>
</dbReference>
<feature type="compositionally biased region" description="Polar residues" evidence="17">
    <location>
        <begin position="317"/>
        <end position="328"/>
    </location>
</feature>
<dbReference type="PROSITE" id="PS01237">
    <property type="entry name" value="UPF0028"/>
    <property type="match status" value="1"/>
</dbReference>
<keyword evidence="8 16" id="KW-0256">Endoplasmic reticulum</keyword>
<keyword evidence="10 16" id="KW-1133">Transmembrane helix</keyword>
<keyword evidence="12 16" id="KW-0472">Membrane</keyword>
<proteinExistence type="inferred from homology"/>
<feature type="short sequence motif" description="GXGXXG" evidence="15">
    <location>
        <begin position="1433"/>
        <end position="1438"/>
    </location>
</feature>
<dbReference type="Pfam" id="PF24179">
    <property type="entry name" value="NTE_Ploop"/>
    <property type="match status" value="1"/>
</dbReference>
<comment type="subcellular location">
    <subcellularLocation>
        <location evidence="1 16">Endoplasmic reticulum membrane</location>
    </subcellularLocation>
</comment>
<feature type="domain" description="PNPLA" evidence="19">
    <location>
        <begin position="1429"/>
        <end position="1593"/>
    </location>
</feature>
<keyword evidence="5 16" id="KW-0812">Transmembrane</keyword>
<evidence type="ECO:0000256" key="15">
    <source>
        <dbReference type="PROSITE-ProRule" id="PRU01161"/>
    </source>
</evidence>
<feature type="compositionally biased region" description="Polar residues" evidence="17">
    <location>
        <begin position="1047"/>
        <end position="1061"/>
    </location>
</feature>
<evidence type="ECO:0000256" key="3">
    <source>
        <dbReference type="ARBA" id="ARBA00013274"/>
    </source>
</evidence>
<dbReference type="GO" id="GO:0004622">
    <property type="term" value="F:phosphatidylcholine lysophospholipase activity"/>
    <property type="evidence" value="ECO:0007669"/>
    <property type="project" value="UniProtKB-EC"/>
</dbReference>
<feature type="compositionally biased region" description="Low complexity" evidence="17">
    <location>
        <begin position="1033"/>
        <end position="1046"/>
    </location>
</feature>
<feature type="compositionally biased region" description="Basic and acidic residues" evidence="17">
    <location>
        <begin position="662"/>
        <end position="671"/>
    </location>
</feature>
<feature type="short sequence motif" description="GXSXG" evidence="15">
    <location>
        <begin position="1460"/>
        <end position="1464"/>
    </location>
</feature>
<evidence type="ECO:0000313" key="21">
    <source>
        <dbReference type="Proteomes" id="UP001165063"/>
    </source>
</evidence>
<feature type="active site" description="Proton acceptor" evidence="15">
    <location>
        <position position="1580"/>
    </location>
</feature>
<protein>
    <recommendedName>
        <fullName evidence="4 16">Lysophospholipase NTE1</fullName>
        <ecNumber evidence="3 16">3.1.1.5</ecNumber>
    </recommendedName>
    <alternativeName>
        <fullName evidence="16">Intracellular phospholipase B</fullName>
    </alternativeName>
</protein>
<evidence type="ECO:0000256" key="17">
    <source>
        <dbReference type="SAM" id="MobiDB-lite"/>
    </source>
</evidence>
<feature type="region of interest" description="Disordered" evidence="17">
    <location>
        <begin position="559"/>
        <end position="675"/>
    </location>
</feature>
<dbReference type="InterPro" id="IPR018490">
    <property type="entry name" value="cNMP-bd_dom_sf"/>
</dbReference>
<evidence type="ECO:0000256" key="7">
    <source>
        <dbReference type="ARBA" id="ARBA00022801"/>
    </source>
</evidence>
<dbReference type="InterPro" id="IPR002641">
    <property type="entry name" value="PNPLA_dom"/>
</dbReference>
<evidence type="ECO:0000256" key="8">
    <source>
        <dbReference type="ARBA" id="ARBA00022824"/>
    </source>
</evidence>
<feature type="compositionally biased region" description="Low complexity" evidence="17">
    <location>
        <begin position="499"/>
        <end position="510"/>
    </location>
</feature>
<feature type="compositionally biased region" description="Low complexity" evidence="17">
    <location>
        <begin position="618"/>
        <end position="659"/>
    </location>
</feature>
<dbReference type="InterPro" id="IPR056556">
    <property type="entry name" value="NTE1_P-loop_dom"/>
</dbReference>
<dbReference type="GO" id="GO:0005789">
    <property type="term" value="C:endoplasmic reticulum membrane"/>
    <property type="evidence" value="ECO:0007669"/>
    <property type="project" value="UniProtKB-SubCell"/>
</dbReference>
<evidence type="ECO:0000256" key="5">
    <source>
        <dbReference type="ARBA" id="ARBA00022692"/>
    </source>
</evidence>
<gene>
    <name evidence="20" type="ORF">Amon01_000189700</name>
</gene>
<dbReference type="EMBL" id="BSXU01000622">
    <property type="protein sequence ID" value="GMG21304.1"/>
    <property type="molecule type" value="Genomic_DNA"/>
</dbReference>
<keyword evidence="6" id="KW-0677">Repeat</keyword>
<feature type="transmembrane region" description="Helical" evidence="16">
    <location>
        <begin position="62"/>
        <end position="85"/>
    </location>
</feature>
<feature type="transmembrane region" description="Helical" evidence="16">
    <location>
        <begin position="97"/>
        <end position="121"/>
    </location>
</feature>
<dbReference type="SMART" id="SM00100">
    <property type="entry name" value="cNMP"/>
    <property type="match status" value="1"/>
</dbReference>
<evidence type="ECO:0000256" key="12">
    <source>
        <dbReference type="ARBA" id="ARBA00023136"/>
    </source>
</evidence>
<feature type="compositionally biased region" description="Polar residues" evidence="17">
    <location>
        <begin position="511"/>
        <end position="531"/>
    </location>
</feature>
<feature type="domain" description="Cyclic nucleotide-binding" evidence="18">
    <location>
        <begin position="961"/>
        <end position="1114"/>
    </location>
</feature>
<dbReference type="InterPro" id="IPR001423">
    <property type="entry name" value="LysoPLipase_patatin_CS"/>
</dbReference>
<dbReference type="EC" id="3.1.1.5" evidence="3 16"/>
<evidence type="ECO:0000256" key="1">
    <source>
        <dbReference type="ARBA" id="ARBA00004586"/>
    </source>
</evidence>
<dbReference type="CDD" id="cd00038">
    <property type="entry name" value="CAP_ED"/>
    <property type="match status" value="2"/>
</dbReference>
<feature type="compositionally biased region" description="Polar residues" evidence="17">
    <location>
        <begin position="336"/>
        <end position="350"/>
    </location>
</feature>
<evidence type="ECO:0000256" key="10">
    <source>
        <dbReference type="ARBA" id="ARBA00022989"/>
    </source>
</evidence>
<dbReference type="Gene3D" id="3.40.1090.10">
    <property type="entry name" value="Cytosolic phospholipase A2 catalytic domain"/>
    <property type="match status" value="1"/>
</dbReference>
<dbReference type="InterPro" id="IPR000595">
    <property type="entry name" value="cNMP-bd_dom"/>
</dbReference>
<dbReference type="Proteomes" id="UP001165063">
    <property type="component" value="Unassembled WGS sequence"/>
</dbReference>
<organism evidence="20 21">
    <name type="scientific">Ambrosiozyma monospora</name>
    <name type="common">Yeast</name>
    <name type="synonym">Endomycopsis monosporus</name>
    <dbReference type="NCBI Taxonomy" id="43982"/>
    <lineage>
        <taxon>Eukaryota</taxon>
        <taxon>Fungi</taxon>
        <taxon>Dikarya</taxon>
        <taxon>Ascomycota</taxon>
        <taxon>Saccharomycotina</taxon>
        <taxon>Pichiomycetes</taxon>
        <taxon>Pichiales</taxon>
        <taxon>Pichiaceae</taxon>
        <taxon>Ambrosiozyma</taxon>
    </lineage>
</organism>
<keyword evidence="11 15" id="KW-0443">Lipid metabolism</keyword>
<dbReference type="PANTHER" id="PTHR14226:SF29">
    <property type="entry name" value="NEUROPATHY TARGET ESTERASE SWS"/>
    <property type="match status" value="1"/>
</dbReference>
<feature type="compositionally biased region" description="Basic residues" evidence="17">
    <location>
        <begin position="474"/>
        <end position="484"/>
    </location>
</feature>
<dbReference type="GO" id="GO:0046470">
    <property type="term" value="P:phosphatidylcholine metabolic process"/>
    <property type="evidence" value="ECO:0007669"/>
    <property type="project" value="InterPro"/>
</dbReference>
<evidence type="ECO:0000256" key="6">
    <source>
        <dbReference type="ARBA" id="ARBA00022737"/>
    </source>
</evidence>
<feature type="region of interest" description="Disordered" evidence="17">
    <location>
        <begin position="1023"/>
        <end position="1065"/>
    </location>
</feature>
<evidence type="ECO:0000256" key="11">
    <source>
        <dbReference type="ARBA" id="ARBA00023098"/>
    </source>
</evidence>
<dbReference type="SUPFAM" id="SSF51206">
    <property type="entry name" value="cAMP-binding domain-like"/>
    <property type="match status" value="3"/>
</dbReference>
<comment type="caution">
    <text evidence="20">The sequence shown here is derived from an EMBL/GenBank/DDBJ whole genome shotgun (WGS) entry which is preliminary data.</text>
</comment>
<keyword evidence="9 15" id="KW-0442">Lipid degradation</keyword>
<dbReference type="PROSITE" id="PS50042">
    <property type="entry name" value="CNMP_BINDING_3"/>
    <property type="match status" value="2"/>
</dbReference>
<dbReference type="InterPro" id="IPR016035">
    <property type="entry name" value="Acyl_Trfase/lysoPLipase"/>
</dbReference>
<feature type="compositionally biased region" description="Polar residues" evidence="17">
    <location>
        <begin position="594"/>
        <end position="604"/>
    </location>
</feature>
<comment type="catalytic activity">
    <reaction evidence="14 16">
        <text>a 1-acyl-sn-glycero-3-phosphocholine + H2O = sn-glycerol 3-phosphocholine + a fatty acid + H(+)</text>
        <dbReference type="Rhea" id="RHEA:15177"/>
        <dbReference type="ChEBI" id="CHEBI:15377"/>
        <dbReference type="ChEBI" id="CHEBI:15378"/>
        <dbReference type="ChEBI" id="CHEBI:16870"/>
        <dbReference type="ChEBI" id="CHEBI:28868"/>
        <dbReference type="ChEBI" id="CHEBI:58168"/>
        <dbReference type="EC" id="3.1.1.5"/>
    </reaction>
</comment>
<feature type="active site" description="Nucleophile" evidence="15">
    <location>
        <position position="1462"/>
    </location>
</feature>
<comment type="similarity">
    <text evidence="2 16">Belongs to the NTE family.</text>
</comment>
<evidence type="ECO:0000313" key="20">
    <source>
        <dbReference type="EMBL" id="GMG21304.1"/>
    </source>
</evidence>
<comment type="function">
    <text evidence="13">Intracellular phospholipase B that catalyzes the double deacylation of phosphatidylcholine (PC) to glycerophosphocholine (GroPCho). Plays an important role in membrane lipid homeostasis. Responsible for the rapid PC turnover in response to inositol, elevated temperatures, or when choline is present in the growth medium.</text>
</comment>
<feature type="region of interest" description="Disordered" evidence="17">
    <location>
        <begin position="317"/>
        <end position="362"/>
    </location>
</feature>
<keyword evidence="7 15" id="KW-0378">Hydrolase</keyword>
<dbReference type="Gene3D" id="2.60.120.10">
    <property type="entry name" value="Jelly Rolls"/>
    <property type="match status" value="3"/>
</dbReference>
<dbReference type="GO" id="GO:0016042">
    <property type="term" value="P:lipid catabolic process"/>
    <property type="evidence" value="ECO:0007669"/>
    <property type="project" value="UniProtKB-UniRule"/>
</dbReference>
<sequence length="1735" mass="190719">MEDPLSIMSGVSSVTESVTTTTLLSSVATAILLSQTPNSHTNTNTMTLSGPIHEEIIHEASILSSTICYISWLLLHLVSHLLYLIPKSILSILSYSFQLQLSFSSICLILTVIFASAYAFIRYKYLTVYSRLPQEPKRQEPLMDTFVEENSREERKSKLSYLDEFLSAIKIFGYLDAPVFHELTKSMHTQKLDDGEMLFLDEHSGFAICVEGEVQVYCKVGEEASLRNTTTLFNSNSLSVKDVVIVDDVRYQLLNTIKSGSSLSSIISVLDLLTDSQEQQVNTNSLAGLNNFSVNGQNTQATNYINGQPLTTGSCFQSHYQGQNSPDSNLPMDGFTLNNISPGATPSLNPASHPPHPQSQPLQVPKPDLIGIPKGNCTISIIPRESFTRLAAKYPKATSHIVQMILTKLYRVTFQTSHNYLGLTPDIMKTEENLNSMAGSRFKLPSYLYENLSDNSDLDSDDIDLGFHEIRMKGRRNRRQRRRSLSAGTGERRRTTAASSLSVNDSNVNSPLRSLSRTTTHNNNSISASTSRARDLTRTTSASVSDYLSMSDTDESVDALSDFAGTPQPTVPSGKTSSSTRKKSHQSKSKYFVLNSTTPNMNSTSRRRANPGDLLSNASLSRVSTRLSSTSSLATVSPSQQPMSVQPPNSATSTTSQRGRTSRAESTKRSVDIGTGFSIDDLRERTFSADEDEETESAALKMAVTDAVCEMIGVNKSSLTIDEFAGTPTGTTSAGNSVIGGVGGASVSGLSSPMVTGLNVININSTSNGNGALGSGFEASGHQAHGGLRRLANRSSSGLRTFSTTSLHSMDMIADNVAQSRQASSYRAYMDFERIKQEISSEMKIEFYKAGQRLITADEPIPGLYYVIKGSLETSYYKKDLGDDLFPDSSSNSHKHDHFKGDASSKIEDEELLHIVSQGELSGFLSTLIGGSTKSFANVTAAEDTYVAFIDREFFDLLVERFPNLQLALARNLMNVLDKKLMLMDYALEWVHVQAGNPLYIQGELASGIYIVLNGRFRSIKSEKKSKTSHANSTVSSGLGSPSSSVNYHTDNGSHFGSRGNNNDDEVQAIVGEHGQGESLGEIEVLTKSRRLTTVVAIRDSELARIPRTLFEMIALSSPSIMVNVSRIVAQRVSETANEKDTYNYINPTIGAHIRDEPLVQSFNNFRTITLLPVKNGIPVSEFGERLANALEASGKTVKVLNQSLALSRLGKYAFDKLAKLKQSGFFAELEEKYDIVVYLVDTSVASNWTRTCIMQGDCLLLLADATGSPDVGDYERLLVKTKTTARTELILIHPERYVEPGLTNKWLKNRIWVHSHHHVQMQIQRVGSAVTPADTMPTKFSSASIFKSSKFFGSKANSAGHHHREMISNKINMMKNTVGDIMKNNEFLQLLKQTKDAFKSRKYYQSMQVHKDDFMRLARILTGQSIGLVLGGGGARGIAHVGVIKALEDQGIPVDMVGGTSIGAFVGGLYAKDYDFVPVFGRAKTFAGRMASIWRSLLDLTIPMTSYITGHEFNRGIWKAFGESRIEDFWIKYYTNSTNITEYLMEVHTSGYAWRYIRASMSLASLLPPITDNGSMLLDGGYIDNLTVQEMKRRGAKVILACDVGAPEERTPMDYGDSLSGLWVLFNTLNPFSSHPNVPTMADIQARLAYVASVNALDKAKATDGCIYLRPPIENYGTLDFGKFNQIYDVGLNYSHHKVEELLKIEGGVLDSALGKGKKKVVSRGRILRRRNSI</sequence>
<dbReference type="PANTHER" id="PTHR14226">
    <property type="entry name" value="NEUROPATHY TARGET ESTERASE/SWISS CHEESE D.MELANOGASTER"/>
    <property type="match status" value="1"/>
</dbReference>
<evidence type="ECO:0000256" key="13">
    <source>
        <dbReference type="ARBA" id="ARBA00024965"/>
    </source>
</evidence>
<dbReference type="PROSITE" id="PS51635">
    <property type="entry name" value="PNPLA"/>
    <property type="match status" value="1"/>
</dbReference>
<dbReference type="FunFam" id="3.40.1090.10:FF:000013">
    <property type="entry name" value="Lysophospholipase NTE1"/>
    <property type="match status" value="1"/>
</dbReference>
<feature type="domain" description="Cyclic nucleotide-binding" evidence="18">
    <location>
        <begin position="838"/>
        <end position="959"/>
    </location>
</feature>
<reference evidence="20" key="1">
    <citation type="submission" date="2023-04" db="EMBL/GenBank/DDBJ databases">
        <title>Ambrosiozyma monospora NBRC 1965.</title>
        <authorList>
            <person name="Ichikawa N."/>
            <person name="Sato H."/>
            <person name="Tonouchi N."/>
        </authorList>
    </citation>
    <scope>NUCLEOTIDE SEQUENCE</scope>
    <source>
        <strain evidence="20">NBRC 1965</strain>
    </source>
</reference>
<keyword evidence="21" id="KW-1185">Reference proteome</keyword>
<dbReference type="OrthoDB" id="421051at2759"/>
<feature type="short sequence motif" description="DGA/G" evidence="15">
    <location>
        <begin position="1580"/>
        <end position="1582"/>
    </location>
</feature>
<evidence type="ECO:0000256" key="14">
    <source>
        <dbReference type="ARBA" id="ARBA00049531"/>
    </source>
</evidence>
<name>A0A9W7DDN2_AMBMO</name>
<evidence type="ECO:0000256" key="2">
    <source>
        <dbReference type="ARBA" id="ARBA00006636"/>
    </source>
</evidence>